<reference evidence="6" key="4">
    <citation type="submission" date="1999-10" db="EMBL/GenBank/DDBJ databases">
        <authorList>
            <person name="Ylihonko K.P.J."/>
        </authorList>
    </citation>
    <scope>NUCLEOTIDE SEQUENCE</scope>
    <source>
        <strain evidence="6">ATCC 27451</strain>
    </source>
</reference>
<dbReference type="GO" id="GO:0032259">
    <property type="term" value="P:methylation"/>
    <property type="evidence" value="ECO:0007669"/>
    <property type="project" value="UniProtKB-KW"/>
</dbReference>
<evidence type="ECO:0000313" key="6">
    <source>
        <dbReference type="EMBL" id="CAB59003.1"/>
    </source>
</evidence>
<dbReference type="GO" id="GO:0008168">
    <property type="term" value="F:methyltransferase activity"/>
    <property type="evidence" value="ECO:0007669"/>
    <property type="project" value="UniProtKB-KW"/>
</dbReference>
<reference evidence="6" key="2">
    <citation type="journal article" date="1996" name="Mol. Gen. Genet.">
        <title>A gene cluster involved in nogalamycin biosynthesis from Streptomyces nogalater: sequence analysis and complementation of early-block mutations in the anthracycline pathway.</title>
        <authorList>
            <person name="Ylihonko K."/>
            <person name="Tuikkanen J."/>
            <person name="Jussila S."/>
            <person name="Cong L."/>
            <person name="Mantsala P."/>
        </authorList>
    </citation>
    <scope>NUCLEOTIDE SEQUENCE</scope>
    <source>
        <strain evidence="6">ATCC 27451</strain>
    </source>
</reference>
<dbReference type="Gene3D" id="3.40.50.2000">
    <property type="entry name" value="Glycogen Phosphorylase B"/>
    <property type="match status" value="2"/>
</dbReference>
<organism evidence="6">
    <name type="scientific">Streptomyces nogalater</name>
    <dbReference type="NCBI Taxonomy" id="38314"/>
    <lineage>
        <taxon>Bacteria</taxon>
        <taxon>Bacillati</taxon>
        <taxon>Actinomycetota</taxon>
        <taxon>Actinomycetes</taxon>
        <taxon>Kitasatosporales</taxon>
        <taxon>Streptomycetaceae</taxon>
        <taxon>Streptomyces</taxon>
    </lineage>
</organism>
<accession>Q9RIP9</accession>
<name>Q9RIP9_STRNO</name>
<evidence type="ECO:0000256" key="3">
    <source>
        <dbReference type="ARBA" id="ARBA00022679"/>
    </source>
</evidence>
<dbReference type="CDD" id="cd03784">
    <property type="entry name" value="GT1_Gtf-like"/>
    <property type="match status" value="1"/>
</dbReference>
<dbReference type="Pfam" id="PF21036">
    <property type="entry name" value="EryCIII-like_N"/>
    <property type="match status" value="1"/>
</dbReference>
<keyword evidence="3" id="KW-0808">Transferase</keyword>
<dbReference type="PIR" id="T46681">
    <property type="entry name" value="T46681"/>
</dbReference>
<evidence type="ECO:0000259" key="4">
    <source>
        <dbReference type="Pfam" id="PF06722"/>
    </source>
</evidence>
<dbReference type="GO" id="GO:0017000">
    <property type="term" value="P:antibiotic biosynthetic process"/>
    <property type="evidence" value="ECO:0007669"/>
    <property type="project" value="UniProtKB-ARBA"/>
</dbReference>
<comment type="similarity">
    <text evidence="1">Belongs to the glycosyltransferase 28 family.</text>
</comment>
<evidence type="ECO:0000256" key="2">
    <source>
        <dbReference type="ARBA" id="ARBA00022676"/>
    </source>
</evidence>
<dbReference type="PANTHER" id="PTHR48050">
    <property type="entry name" value="STEROL 3-BETA-GLUCOSYLTRANSFERASE"/>
    <property type="match status" value="1"/>
</dbReference>
<reference evidence="6" key="3">
    <citation type="journal article" date="1997" name="Mol. Gen. Genet.">
        <title>Characterization of Streptomyces nogalater genes encoding enzymes involved in glycosylation steps in nogalamycin biosynthesis.</title>
        <authorList>
            <person name="Torkkell S."/>
            <person name="Ylihonko K."/>
            <person name="Hakala J."/>
            <person name="Skurnik M."/>
            <person name="Mantsala P."/>
        </authorList>
    </citation>
    <scope>NUCLEOTIDE SEQUENCE</scope>
    <source>
        <strain evidence="6">ATCC 27451</strain>
    </source>
</reference>
<sequence>MRVMFTVSSWPTHYASLVPLGWALQAAGHEVRVLCAPSQTDSVAHAGLTPVPVLDGLDVPQWLRLQYYEEARQGIWPYPWLPPHPVTGEDMAALDEFDMAEYRATTGAEQAARAARGFDAALALAREWAPHLVLHDPVSLEGLLAARVLGVPSALCLWGPVGPHEPEHMRVVPDDHSGSFARHGLGAFHLGMIERVVDPCPATLEPKAEAPRLPVRYVPYNGGGHAPDVSLLSAPPGPGARPRILLTWSTALSMISGPRSYALPGLVRALEGVGCELLVTATARDLAALGPVPDSVRVLERAPLRLLAPACDLIVHHGGSGSTLTSLWAGVPQLFLTFASEQAATATRVATAGAARHLPGHQADPATVRAAVTELLQDTSYRRSATALREEMFSRPSPAELVTTLEALAAG</sequence>
<dbReference type="AlphaFoldDB" id="Q9RIP9"/>
<dbReference type="PANTHER" id="PTHR48050:SF13">
    <property type="entry name" value="STEROL 3-BETA-GLUCOSYLTRANSFERASE UGT80A2"/>
    <property type="match status" value="1"/>
</dbReference>
<proteinExistence type="inferred from homology"/>
<dbReference type="Pfam" id="PF06722">
    <property type="entry name" value="EryCIII-like_C"/>
    <property type="match status" value="1"/>
</dbReference>
<reference evidence="6" key="1">
    <citation type="journal article" date="1996" name="Microbiology">
        <title>Production of hybrid anthracycline antibiotics by heterologous expression of Streptomyces nogalater nogalamycin biosynthesis genes.</title>
        <authorList>
            <person name="Ylihonko K."/>
            <person name="Hakala J."/>
            <person name="Kunnari T."/>
            <person name="Mantsala P."/>
        </authorList>
    </citation>
    <scope>NUCLEOTIDE SEQUENCE</scope>
    <source>
        <strain evidence="6">ATCC 27451</strain>
    </source>
</reference>
<feature type="domain" description="Erythromycin biosynthesis protein CIII-like N-terminal" evidence="5">
    <location>
        <begin position="22"/>
        <end position="247"/>
    </location>
</feature>
<dbReference type="EMBL" id="AJ224512">
    <property type="protein sequence ID" value="CAB59003.1"/>
    <property type="molecule type" value="Genomic_DNA"/>
</dbReference>
<evidence type="ECO:0000259" key="5">
    <source>
        <dbReference type="Pfam" id="PF21036"/>
    </source>
</evidence>
<keyword evidence="6" id="KW-0489">Methyltransferase</keyword>
<dbReference type="InterPro" id="IPR010610">
    <property type="entry name" value="EryCIII-like_C"/>
</dbReference>
<keyword evidence="2" id="KW-0328">Glycosyltransferase</keyword>
<dbReference type="SUPFAM" id="SSF53756">
    <property type="entry name" value="UDP-Glycosyltransferase/glycogen phosphorylase"/>
    <property type="match status" value="1"/>
</dbReference>
<gene>
    <name evidence="6" type="primary">snogZ</name>
</gene>
<dbReference type="GO" id="GO:0016758">
    <property type="term" value="F:hexosyltransferase activity"/>
    <property type="evidence" value="ECO:0007669"/>
    <property type="project" value="UniProtKB-ARBA"/>
</dbReference>
<dbReference type="InterPro" id="IPR002213">
    <property type="entry name" value="UDP_glucos_trans"/>
</dbReference>
<feature type="domain" description="Erythromycin biosynthesis protein CIII-like C-terminal" evidence="4">
    <location>
        <begin position="270"/>
        <end position="408"/>
    </location>
</feature>
<dbReference type="InterPro" id="IPR050426">
    <property type="entry name" value="Glycosyltransferase_28"/>
</dbReference>
<dbReference type="GO" id="GO:0008194">
    <property type="term" value="F:UDP-glycosyltransferase activity"/>
    <property type="evidence" value="ECO:0007669"/>
    <property type="project" value="InterPro"/>
</dbReference>
<dbReference type="CAZy" id="GT1">
    <property type="family name" value="Glycosyltransferase Family 1"/>
</dbReference>
<dbReference type="InterPro" id="IPR048284">
    <property type="entry name" value="EryCIII-like_N"/>
</dbReference>
<protein>
    <submittedName>
        <fullName evidence="6">SnogZ</fullName>
    </submittedName>
</protein>
<evidence type="ECO:0000256" key="1">
    <source>
        <dbReference type="ARBA" id="ARBA00006962"/>
    </source>
</evidence>